<evidence type="ECO:0000256" key="3">
    <source>
        <dbReference type="ARBA" id="ARBA00023163"/>
    </source>
</evidence>
<sequence length="112" mass="13033">MKDLINCENKPMYLNISENIIQNIYEENYKTQKLPSIRKSAEIFDVSIITIKSAYQLLEKLEIIIANPKIGYIISDNAKDKILAIKKEELKQLIFKAEAISNKYNISFFDLM</sequence>
<dbReference type="InterPro" id="IPR036390">
    <property type="entry name" value="WH_DNA-bd_sf"/>
</dbReference>
<protein>
    <submittedName>
        <fullName evidence="4">GntR family transcriptional regulator</fullName>
    </submittedName>
</protein>
<dbReference type="GO" id="GO:0003700">
    <property type="term" value="F:DNA-binding transcription factor activity"/>
    <property type="evidence" value="ECO:0007669"/>
    <property type="project" value="InterPro"/>
</dbReference>
<organism evidence="4">
    <name type="scientific">Staphylococcus epidermidis</name>
    <dbReference type="NCBI Taxonomy" id="1282"/>
    <lineage>
        <taxon>Bacteria</taxon>
        <taxon>Bacillati</taxon>
        <taxon>Bacillota</taxon>
        <taxon>Bacilli</taxon>
        <taxon>Bacillales</taxon>
        <taxon>Staphylococcaceae</taxon>
        <taxon>Staphylococcus</taxon>
    </lineage>
</organism>
<dbReference type="InterPro" id="IPR000524">
    <property type="entry name" value="Tscrpt_reg_HTH_GntR"/>
</dbReference>
<accession>A0A8B5RSM5</accession>
<proteinExistence type="predicted"/>
<dbReference type="PROSITE" id="PS50949">
    <property type="entry name" value="HTH_GNTR"/>
    <property type="match status" value="1"/>
</dbReference>
<evidence type="ECO:0000313" key="4">
    <source>
        <dbReference type="EMBL" id="QRX38801.1"/>
    </source>
</evidence>
<dbReference type="RefSeq" id="WP_029376497.1">
    <property type="nucleotide sequence ID" value="NZ_CP070060.1"/>
</dbReference>
<dbReference type="PANTHER" id="PTHR38445:SF10">
    <property type="entry name" value="GNTR-FAMILY TRANSCRIPTIONAL REGULATOR"/>
    <property type="match status" value="1"/>
</dbReference>
<dbReference type="InterPro" id="IPR036388">
    <property type="entry name" value="WH-like_DNA-bd_sf"/>
</dbReference>
<geneLocation type="plasmid" evidence="4">
    <name>pSE456_2</name>
</geneLocation>
<keyword evidence="1" id="KW-0805">Transcription regulation</keyword>
<dbReference type="Gene3D" id="1.10.10.10">
    <property type="entry name" value="Winged helix-like DNA-binding domain superfamily/Winged helix DNA-binding domain"/>
    <property type="match status" value="1"/>
</dbReference>
<dbReference type="EMBL" id="MW364979">
    <property type="protein sequence ID" value="QRX38801.1"/>
    <property type="molecule type" value="Genomic_DNA"/>
</dbReference>
<keyword evidence="4" id="KW-0614">Plasmid</keyword>
<name>A0A8B5RSM5_STAEP</name>
<keyword evidence="3" id="KW-0804">Transcription</keyword>
<dbReference type="SMART" id="SM00345">
    <property type="entry name" value="HTH_GNTR"/>
    <property type="match status" value="1"/>
</dbReference>
<evidence type="ECO:0000256" key="2">
    <source>
        <dbReference type="ARBA" id="ARBA00023125"/>
    </source>
</evidence>
<dbReference type="PANTHER" id="PTHR38445">
    <property type="entry name" value="HTH-TYPE TRANSCRIPTIONAL REPRESSOR YTRA"/>
    <property type="match status" value="1"/>
</dbReference>
<evidence type="ECO:0000256" key="1">
    <source>
        <dbReference type="ARBA" id="ARBA00023015"/>
    </source>
</evidence>
<dbReference type="GO" id="GO:0003677">
    <property type="term" value="F:DNA binding"/>
    <property type="evidence" value="ECO:0007669"/>
    <property type="project" value="UniProtKB-KW"/>
</dbReference>
<dbReference type="SUPFAM" id="SSF46785">
    <property type="entry name" value="Winged helix' DNA-binding domain"/>
    <property type="match status" value="1"/>
</dbReference>
<dbReference type="AlphaFoldDB" id="A0A8B5RSM5"/>
<reference evidence="4" key="1">
    <citation type="journal article" date="2021" name="MSphere">
        <title>Staphylococcus epidermidis Phages Transduce Antimicrobial Resistance Plasmids and Mobilize Chromosomal Islands.</title>
        <authorList>
            <person name="Fiaarov L."/>
            <person name="Botka T."/>
            <person name="Du X."/>
            <person name="MaalaHov I."/>
            <person name="B P."/>
            <person name="Pantucek R."/>
            <person name="Benea M."/>
            <person name="Roudnick P."/>
            <person name="Winstel V."/>
            <person name="Larsen J."/>
            <person name="Rosenstein R."/>
            <person name="Peschel A."/>
            <person name="DoakaY J."/>
        </authorList>
    </citation>
    <scope>NUCLEOTIDE SEQUENCE</scope>
    <source>
        <strain evidence="4">SE456</strain>
    </source>
</reference>
<keyword evidence="2" id="KW-0238">DNA-binding</keyword>